<organism evidence="2">
    <name type="scientific">Passalora fulva</name>
    <name type="common">Tomato leaf mold</name>
    <name type="synonym">Cladosporium fulvum</name>
    <dbReference type="NCBI Taxonomy" id="5499"/>
    <lineage>
        <taxon>Eukaryota</taxon>
        <taxon>Fungi</taxon>
        <taxon>Dikarya</taxon>
        <taxon>Ascomycota</taxon>
        <taxon>Pezizomycotina</taxon>
        <taxon>Dothideomycetes</taxon>
        <taxon>Dothideomycetidae</taxon>
        <taxon>Mycosphaerellales</taxon>
        <taxon>Mycosphaerellaceae</taxon>
        <taxon>Fulvia</taxon>
    </lineage>
</organism>
<accession>A0A1P8YXI1</accession>
<name>A0A1P8YXI1_PASFU</name>
<feature type="chain" id="PRO_5040573425" evidence="1">
    <location>
        <begin position="19"/>
        <end position="184"/>
    </location>
</feature>
<protein>
    <submittedName>
        <fullName evidence="3">Ecp21-1</fullName>
    </submittedName>
    <submittedName>
        <fullName evidence="2">Extracellular protein 21-1</fullName>
    </submittedName>
</protein>
<evidence type="ECO:0000313" key="2">
    <source>
        <dbReference type="EMBL" id="AQA29210.1"/>
    </source>
</evidence>
<evidence type="ECO:0000313" key="4">
    <source>
        <dbReference type="Proteomes" id="UP000756132"/>
    </source>
</evidence>
<dbReference type="EMBL" id="KX943039">
    <property type="protein sequence ID" value="AQA29210.1"/>
    <property type="molecule type" value="Genomic_DNA"/>
</dbReference>
<dbReference type="Proteomes" id="UP000756132">
    <property type="component" value="Chromosome 8"/>
</dbReference>
<feature type="signal peptide" evidence="1">
    <location>
        <begin position="1"/>
        <end position="18"/>
    </location>
</feature>
<evidence type="ECO:0000313" key="3">
    <source>
        <dbReference type="EMBL" id="UJO20599.1"/>
    </source>
</evidence>
<gene>
    <name evidence="2" type="primary">Ecp21-1</name>
    <name evidence="3" type="ORF">CLAFUR5_11337</name>
</gene>
<keyword evidence="1" id="KW-0732">Signal</keyword>
<evidence type="ECO:0000256" key="1">
    <source>
        <dbReference type="SAM" id="SignalP"/>
    </source>
</evidence>
<dbReference type="EMBL" id="CP090170">
    <property type="protein sequence ID" value="UJO20599.1"/>
    <property type="molecule type" value="Genomic_DNA"/>
</dbReference>
<keyword evidence="4" id="KW-1185">Reference proteome</keyword>
<reference evidence="2" key="1">
    <citation type="submission" date="2016-10" db="EMBL/GenBank/DDBJ databases">
        <title>Novel effectors identified in the apoplast of Cladosporium fulvum-infected tomato.</title>
        <authorList>
            <person name="Mesarich C.H."/>
            <person name="de Wit P.J.G.M."/>
        </authorList>
    </citation>
    <scope>NUCLEOTIDE SEQUENCE</scope>
    <source>
        <strain evidence="2">0WU</strain>
    </source>
</reference>
<reference evidence="3" key="3">
    <citation type="journal article" date="2022" name="Microb. Genom.">
        <title>A chromosome-scale genome assembly of the tomato pathogen Cladosporium fulvum reveals a compartmentalized genome architecture and the presence of a dispensable chromosome.</title>
        <authorList>
            <person name="Zaccaron A.Z."/>
            <person name="Chen L.H."/>
            <person name="Samaras A."/>
            <person name="Stergiopoulos I."/>
        </authorList>
    </citation>
    <scope>NUCLEOTIDE SEQUENCE</scope>
    <source>
        <strain evidence="3">Race5_Kim</strain>
    </source>
</reference>
<dbReference type="OrthoDB" id="3634004at2759"/>
<dbReference type="AlphaFoldDB" id="A0A1P8YXI1"/>
<reference evidence="3" key="2">
    <citation type="submission" date="2021-12" db="EMBL/GenBank/DDBJ databases">
        <authorList>
            <person name="Zaccaron A."/>
            <person name="Stergiopoulos I."/>
        </authorList>
    </citation>
    <scope>NUCLEOTIDE SEQUENCE</scope>
    <source>
        <strain evidence="3">Race5_Kim</strain>
    </source>
</reference>
<sequence length="184" mass="19687">MLPTIFAATLALIAGTNAVAVAQGAAQPESELINGNRKVCAFDETLGPSLLVASVKVPSQESEINAWAYGINWCTSSNLVSKGKNFCTGRGVEYLHVPLTDKFGAQDDRDCYANFKVEFVGCPDEGNDYTNVTAKFTSTSDGSSFEYQCVSDRELHGCVYNGQLQPPSEASYTAFLTCGITAEP</sequence>
<dbReference type="OMA" id="EINAWAY"/>
<proteinExistence type="predicted"/>